<dbReference type="PANTHER" id="PTHR12736:SF7">
    <property type="entry name" value="LANC-LIKE PROTEIN 3"/>
    <property type="match status" value="1"/>
</dbReference>
<dbReference type="SMART" id="SM01260">
    <property type="entry name" value="LANC_like"/>
    <property type="match status" value="1"/>
</dbReference>
<dbReference type="InterPro" id="IPR007822">
    <property type="entry name" value="LANC-like"/>
</dbReference>
<dbReference type="SUPFAM" id="SSF158745">
    <property type="entry name" value="LanC-like"/>
    <property type="match status" value="1"/>
</dbReference>
<evidence type="ECO:0000313" key="3">
    <source>
        <dbReference type="Proteomes" id="UP001595735"/>
    </source>
</evidence>
<dbReference type="EMBL" id="JBHRYO010000002">
    <property type="protein sequence ID" value="MFC3756445.1"/>
    <property type="molecule type" value="Genomic_DNA"/>
</dbReference>
<dbReference type="PIRSF" id="PIRSF037228">
    <property type="entry name" value="Lant_mod_RumM"/>
    <property type="match status" value="1"/>
</dbReference>
<proteinExistence type="predicted"/>
<dbReference type="PANTHER" id="PTHR12736">
    <property type="entry name" value="LANC-LIKE PROTEIN"/>
    <property type="match status" value="1"/>
</dbReference>
<sequence>MEYNSLFIVKKRNLITNKNYKKTLFLNLFSDWLEDAQQKILIADGFISEKAITFSFNSLYDTIIEISERALVVEYRVFEEEINKEPSEEKLVEFEKELLSVEYRKYLLDEYPELFRLVFENINYFVENLNDIISNYIKDFEEIKQMFNIKNSDIEYIRIGLGDNHNKNKSTSLLKINNESPIIFKPRDLALEVCFSNFLTYYNNSCGTNIYLPKTLYRKKYSWTEFIKSSNQEAQKAYLFEEIGHTICILYFLNGTDFHYENIIVNDTEGLVLIDCESLLYPIVNIRRNEHNVLSIGLLPKKIKVGNQQVDFSGLNLNADITQDSPIEREAISIENGEITAVEGKNILVKPNNFQLDNQENVNDYIDEILAGFKKSYLFLMENKDELMTFFDTDSSDYPIRFLLRNTYLYSHVLYESLSPILLTDQEDRISFMQQLEEPYFGFNNLLDSEVADLYNNDIPYYYCNAKSTTLENTSGLSQNQFFEKSPLDALHYKLNNKISKRDLEQQLLLIRYSFAQNTSQNSTKIFPKAYVSENINLIYDHFKNLVGESSTYFTLQESYKEANQYNLEYTHRDLINGMFGDILFLAEANKIFKNSYISETISRLYKDNVQQLRSSEYIGMAGMGGAIYFLSRMYRIYNDDQYINEALQCIESPDLISNIEKSQNNGVIYGRAGLLIALIELKKISDNSTVDQLIHLTYNQMISSAVVTPEGIHWLSEFHHQPLCGVAHGSSGIILSLLRYFKLFEDAECKNIIQQAVLFENTFYSAKHNNWSDNRSFVSKELQYSTFGWSHGSPGIGLIRLELIESNIFQSDDFLDTLKTDLQNCVESTYKNGFKGSDSLIFGKFGNSELLVRFSNHINDPQLLGEIESHLNSFNSLSFIKNNRGLIIPGLFNGVSGYGYQLLFFNKEIKNSILTFECN</sequence>
<dbReference type="Proteomes" id="UP001595735">
    <property type="component" value="Unassembled WGS sequence"/>
</dbReference>
<dbReference type="PRINTS" id="PR01950">
    <property type="entry name" value="LANCSUPER"/>
</dbReference>
<dbReference type="Pfam" id="PF05147">
    <property type="entry name" value="LANC_like"/>
    <property type="match status" value="1"/>
</dbReference>
<dbReference type="InterPro" id="IPR025410">
    <property type="entry name" value="Lant_dehyd"/>
</dbReference>
<dbReference type="InterPro" id="IPR012341">
    <property type="entry name" value="6hp_glycosidase-like_sf"/>
</dbReference>
<dbReference type="RefSeq" id="WP_290296953.1">
    <property type="nucleotide sequence ID" value="NZ_JAUFQR010000001.1"/>
</dbReference>
<name>A0ABV7XX62_9FLAO</name>
<accession>A0ABV7XX62</accession>
<reference evidence="3" key="1">
    <citation type="journal article" date="2019" name="Int. J. Syst. Evol. Microbiol.">
        <title>The Global Catalogue of Microorganisms (GCM) 10K type strain sequencing project: providing services to taxonomists for standard genome sequencing and annotation.</title>
        <authorList>
            <consortium name="The Broad Institute Genomics Platform"/>
            <consortium name="The Broad Institute Genome Sequencing Center for Infectious Disease"/>
            <person name="Wu L."/>
            <person name="Ma J."/>
        </authorList>
    </citation>
    <scope>NUCLEOTIDE SEQUENCE [LARGE SCALE GENOMIC DNA]</scope>
    <source>
        <strain evidence="3">CECT 7798</strain>
    </source>
</reference>
<organism evidence="2 3">
    <name type="scientific">Chryseobacterium tructae</name>
    <dbReference type="NCBI Taxonomy" id="1037380"/>
    <lineage>
        <taxon>Bacteria</taxon>
        <taxon>Pseudomonadati</taxon>
        <taxon>Bacteroidota</taxon>
        <taxon>Flavobacteriia</taxon>
        <taxon>Flavobacteriales</taxon>
        <taxon>Weeksellaceae</taxon>
        <taxon>Chryseobacterium group</taxon>
        <taxon>Chryseobacterium</taxon>
    </lineage>
</organism>
<gene>
    <name evidence="2" type="primary">lanM</name>
    <name evidence="2" type="ORF">ACFONJ_10750</name>
</gene>
<dbReference type="Pfam" id="PF13575">
    <property type="entry name" value="DUF4135"/>
    <property type="match status" value="1"/>
</dbReference>
<evidence type="ECO:0000259" key="1">
    <source>
        <dbReference type="Pfam" id="PF13575"/>
    </source>
</evidence>
<dbReference type="InterPro" id="IPR017146">
    <property type="entry name" value="Lanti_2_LanM"/>
</dbReference>
<dbReference type="Gene3D" id="1.50.10.10">
    <property type="match status" value="1"/>
</dbReference>
<evidence type="ECO:0000313" key="2">
    <source>
        <dbReference type="EMBL" id="MFC3756445.1"/>
    </source>
</evidence>
<comment type="caution">
    <text evidence="2">The sequence shown here is derived from an EMBL/GenBank/DDBJ whole genome shotgun (WGS) entry which is preliminary data.</text>
</comment>
<dbReference type="CDD" id="cd04792">
    <property type="entry name" value="LanM-like"/>
    <property type="match status" value="1"/>
</dbReference>
<dbReference type="NCBIfam" id="TIGR03897">
    <property type="entry name" value="lanti_2_LanM"/>
    <property type="match status" value="1"/>
</dbReference>
<protein>
    <submittedName>
        <fullName evidence="2">Type 2 lanthipeptide synthetase LanM</fullName>
    </submittedName>
</protein>
<feature type="domain" description="Lantibiotic biosynthesis protein dehydration" evidence="1">
    <location>
        <begin position="111"/>
        <end position="464"/>
    </location>
</feature>
<keyword evidence="3" id="KW-1185">Reference proteome</keyword>